<feature type="chain" id="PRO_5039315961" evidence="1">
    <location>
        <begin position="23"/>
        <end position="307"/>
    </location>
</feature>
<evidence type="ECO:0000313" key="3">
    <source>
        <dbReference type="EMBL" id="CCE56466.1"/>
    </source>
</evidence>
<dbReference type="GO" id="GO:0022857">
    <property type="term" value="F:transmembrane transporter activity"/>
    <property type="evidence" value="ECO:0007669"/>
    <property type="project" value="InterPro"/>
</dbReference>
<dbReference type="Proteomes" id="UP000004840">
    <property type="component" value="Unassembled WGS sequence"/>
</dbReference>
<dbReference type="CDD" id="cd13606">
    <property type="entry name" value="PBP2_ProX_like"/>
    <property type="match status" value="1"/>
</dbReference>
<dbReference type="RefSeq" id="WP_006823889.1">
    <property type="nucleotide sequence ID" value="NZ_CAFW01000105.1"/>
</dbReference>
<evidence type="ECO:0000313" key="4">
    <source>
        <dbReference type="Proteomes" id="UP000004840"/>
    </source>
</evidence>
<proteinExistence type="predicted"/>
<dbReference type="Gene3D" id="3.40.190.10">
    <property type="entry name" value="Periplasmic binding protein-like II"/>
    <property type="match status" value="1"/>
</dbReference>
<dbReference type="EMBL" id="CAFW01000105">
    <property type="protein sequence ID" value="CCE56466.1"/>
    <property type="molecule type" value="Genomic_DNA"/>
</dbReference>
<dbReference type="PROSITE" id="PS51257">
    <property type="entry name" value="PROKAR_LIPOPROTEIN"/>
    <property type="match status" value="1"/>
</dbReference>
<evidence type="ECO:0000256" key="1">
    <source>
        <dbReference type="SAM" id="SignalP"/>
    </source>
</evidence>
<accession>G7I201</accession>
<evidence type="ECO:0000259" key="2">
    <source>
        <dbReference type="Pfam" id="PF04069"/>
    </source>
</evidence>
<dbReference type="Gene3D" id="3.40.190.120">
    <property type="entry name" value="Osmoprotection protein (prox), domain 2"/>
    <property type="match status" value="1"/>
</dbReference>
<dbReference type="Pfam" id="PF04069">
    <property type="entry name" value="OpuAC"/>
    <property type="match status" value="1"/>
</dbReference>
<comment type="caution">
    <text evidence="3">The sequence shown here is derived from an EMBL/GenBank/DDBJ whole genome shotgun (WGS) entry which is preliminary data.</text>
</comment>
<gene>
    <name evidence="3" type="ORF">CCAS_15135</name>
</gene>
<organism evidence="3 4">
    <name type="scientific">Corynebacterium casei UCMA 3821</name>
    <dbReference type="NCBI Taxonomy" id="1110505"/>
    <lineage>
        <taxon>Bacteria</taxon>
        <taxon>Bacillati</taxon>
        <taxon>Actinomycetota</taxon>
        <taxon>Actinomycetes</taxon>
        <taxon>Mycobacteriales</taxon>
        <taxon>Corynebacteriaceae</taxon>
        <taxon>Corynebacterium</taxon>
    </lineage>
</organism>
<dbReference type="SUPFAM" id="SSF53850">
    <property type="entry name" value="Periplasmic binding protein-like II"/>
    <property type="match status" value="1"/>
</dbReference>
<reference evidence="3 4" key="1">
    <citation type="journal article" date="2012" name="J. Bacteriol.">
        <title>Genome Sequence of Corynebacterium casei UCMA 3821, Isolated from a Smear-Ripened Cheese.</title>
        <authorList>
            <person name="Monnet C."/>
            <person name="Loux V."/>
            <person name="Bento P."/>
            <person name="Gibrat J.F."/>
            <person name="Straub C."/>
            <person name="Bonnarme P."/>
            <person name="Landaud S."/>
            <person name="Irlinger F."/>
        </authorList>
    </citation>
    <scope>NUCLEOTIDE SEQUENCE [LARGE SCALE GENOMIC DNA]</scope>
    <source>
        <strain evidence="3 4">UCMA 3821</strain>
    </source>
</reference>
<feature type="domain" description="ABC-type glycine betaine transport system substrate-binding" evidence="2">
    <location>
        <begin position="44"/>
        <end position="303"/>
    </location>
</feature>
<feature type="signal peptide" evidence="1">
    <location>
        <begin position="1"/>
        <end position="22"/>
    </location>
</feature>
<dbReference type="InterPro" id="IPR007210">
    <property type="entry name" value="ABC_Gly_betaine_transp_sub-bd"/>
</dbReference>
<name>G7I201_9CORY</name>
<dbReference type="GO" id="GO:0043190">
    <property type="term" value="C:ATP-binding cassette (ABC) transporter complex"/>
    <property type="evidence" value="ECO:0007669"/>
    <property type="project" value="InterPro"/>
</dbReference>
<protein>
    <submittedName>
        <fullName evidence="3">Osmoprotectant (Glycine betaine/carnitine/choline/L-proline) ABC transporter,substrate-binding protein</fullName>
    </submittedName>
</protein>
<sequence length="307" mass="33260">MFRKNRVTAVAALALTSIFALTACGTDSSPLEEDTATNGGGDETIVIGSQDYYSNEIIAEIYAQALENAGYDVDRQFRIGQREAYLPEIESGEIDLFPEYSGPVLQYWEPDTEARLPDDVFAALEEAAPEGLNVLEQSPATDQDSYVITQEFAEEWGIENVEDLSKVTEPMTLGANSEAEDRPNGPKGLEETYGVEVGFAPIEDGGGPLTVKALRDGDVQLAIIYTADPSIESNNLVSLEDTKGLFLSSNVVPLASDKVDEQATEIINEISAAMSPEDLVSLNNRSVTEQLPAADIAQDWLEERGLL</sequence>
<dbReference type="AlphaFoldDB" id="G7I201"/>
<keyword evidence="1" id="KW-0732">Signal</keyword>